<protein>
    <submittedName>
        <fullName evidence="1">Uncharacterized protein</fullName>
    </submittedName>
</protein>
<accession>A0AAU8B562</accession>
<organism evidence="1">
    <name type="scientific">Dulem virus 39</name>
    <dbReference type="NCBI Taxonomy" id="3145757"/>
    <lineage>
        <taxon>Viruses</taxon>
        <taxon>Duplodnaviria</taxon>
        <taxon>Heunggongvirae</taxon>
        <taxon>Uroviricota</taxon>
        <taxon>Caudoviricetes</taxon>
    </lineage>
</organism>
<evidence type="ECO:0000313" key="1">
    <source>
        <dbReference type="EMBL" id="XCD07490.1"/>
    </source>
</evidence>
<name>A0AAU8B562_9CAUD</name>
<proteinExistence type="predicted"/>
<reference evidence="1" key="1">
    <citation type="submission" date="2024-03" db="EMBL/GenBank/DDBJ databases">
        <title>Diverse circular DNA viruses in blood, oral, and fecal samples of captive lemurs.</title>
        <authorList>
            <person name="Paietta E.N."/>
            <person name="Kraberger S."/>
            <person name="Lund M.C."/>
            <person name="Custer J.M."/>
            <person name="Vargas K.M."/>
            <person name="Ehmke E.E."/>
            <person name="Yoder A.D."/>
            <person name="Varsani A."/>
        </authorList>
    </citation>
    <scope>NUCLEOTIDE SEQUENCE</scope>
    <source>
        <strain evidence="1">Duke_28FS_1</strain>
    </source>
</reference>
<sequence length="78" mass="8718">MTAKYSVKINGKWYRAGGEISSAGPDQRIREQPQYTKTEINRMSKAELQSLAAESGIENAFETSGGELKKLLIEHFNL</sequence>
<dbReference type="EMBL" id="PP511791">
    <property type="protein sequence ID" value="XCD07490.1"/>
    <property type="molecule type" value="Genomic_DNA"/>
</dbReference>